<evidence type="ECO:0000313" key="2">
    <source>
        <dbReference type="Proteomes" id="UP000297540"/>
    </source>
</evidence>
<name>A0A4Y8S472_9SPHI</name>
<sequence>MILVVIICCAILVIPAVKGTLWVSAICTGRALSPPPPGGVTQCVSLFAFEFFAKICPVVPPVGTPGPCGPVAPVAPVGPVGPVGPVAPVGPCGPCAPWGPVAPSSPFSPCSPMIDIPSPQAPLAFVPKMVNVLVLM</sequence>
<gene>
    <name evidence="1" type="ORF">E2R66_26955</name>
</gene>
<proteinExistence type="predicted"/>
<dbReference type="EMBL" id="SOZE01000052">
    <property type="protein sequence ID" value="TFF32168.1"/>
    <property type="molecule type" value="Genomic_DNA"/>
</dbReference>
<dbReference type="Proteomes" id="UP000297540">
    <property type="component" value="Unassembled WGS sequence"/>
</dbReference>
<comment type="caution">
    <text evidence="1">The sequence shown here is derived from an EMBL/GenBank/DDBJ whole genome shotgun (WGS) entry which is preliminary data.</text>
</comment>
<evidence type="ECO:0008006" key="3">
    <source>
        <dbReference type="Google" id="ProtNLM"/>
    </source>
</evidence>
<keyword evidence="2" id="KW-1185">Reference proteome</keyword>
<accession>A0A4Y8S472</accession>
<organism evidence="1 2">
    <name type="scientific">Mucilaginibacter psychrotolerans</name>
    <dbReference type="NCBI Taxonomy" id="1524096"/>
    <lineage>
        <taxon>Bacteria</taxon>
        <taxon>Pseudomonadati</taxon>
        <taxon>Bacteroidota</taxon>
        <taxon>Sphingobacteriia</taxon>
        <taxon>Sphingobacteriales</taxon>
        <taxon>Sphingobacteriaceae</taxon>
        <taxon>Mucilaginibacter</taxon>
    </lineage>
</organism>
<evidence type="ECO:0000313" key="1">
    <source>
        <dbReference type="EMBL" id="TFF32168.1"/>
    </source>
</evidence>
<dbReference type="AlphaFoldDB" id="A0A4Y8S472"/>
<reference evidence="1 2" key="1">
    <citation type="journal article" date="2017" name="Int. J. Syst. Evol. Microbiol.">
        <title>Mucilaginibacterpsychrotolerans sp. nov., isolated from peatlands.</title>
        <authorList>
            <person name="Deng Y."/>
            <person name="Shen L."/>
            <person name="Xu B."/>
            <person name="Liu Y."/>
            <person name="Gu Z."/>
            <person name="Liu H."/>
            <person name="Zhou Y."/>
        </authorList>
    </citation>
    <scope>NUCLEOTIDE SEQUENCE [LARGE SCALE GENOMIC DNA]</scope>
    <source>
        <strain evidence="1 2">NH7-4</strain>
    </source>
</reference>
<protein>
    <recommendedName>
        <fullName evidence="3">Collagen-like protein</fullName>
    </recommendedName>
</protein>